<dbReference type="InterPro" id="IPR000326">
    <property type="entry name" value="PAP2/HPO"/>
</dbReference>
<dbReference type="InterPro" id="IPR036938">
    <property type="entry name" value="PAP2/HPO_sf"/>
</dbReference>
<feature type="transmembrane region" description="Helical" evidence="1">
    <location>
        <begin position="188"/>
        <end position="209"/>
    </location>
</feature>
<feature type="transmembrane region" description="Helical" evidence="1">
    <location>
        <begin position="162"/>
        <end position="182"/>
    </location>
</feature>
<dbReference type="Pfam" id="PF01569">
    <property type="entry name" value="PAP2"/>
    <property type="match status" value="1"/>
</dbReference>
<dbReference type="Gene3D" id="1.20.144.10">
    <property type="entry name" value="Phosphatidic acid phosphatase type 2/haloperoxidase"/>
    <property type="match status" value="1"/>
</dbReference>
<accession>A0A4R4FHG6</accession>
<evidence type="ECO:0000256" key="1">
    <source>
        <dbReference type="SAM" id="Phobius"/>
    </source>
</evidence>
<evidence type="ECO:0000313" key="3">
    <source>
        <dbReference type="EMBL" id="TDA23174.1"/>
    </source>
</evidence>
<dbReference type="AlphaFoldDB" id="A0A4R4FHG6"/>
<dbReference type="SUPFAM" id="SSF48317">
    <property type="entry name" value="Acid phosphatase/Vanadium-dependent haloperoxidase"/>
    <property type="match status" value="1"/>
</dbReference>
<proteinExistence type="predicted"/>
<dbReference type="Proteomes" id="UP000295710">
    <property type="component" value="Unassembled WGS sequence"/>
</dbReference>
<feature type="transmembrane region" description="Helical" evidence="1">
    <location>
        <begin position="133"/>
        <end position="150"/>
    </location>
</feature>
<evidence type="ECO:0000313" key="4">
    <source>
        <dbReference type="Proteomes" id="UP000295710"/>
    </source>
</evidence>
<keyword evidence="1" id="KW-0472">Membrane</keyword>
<dbReference type="EMBL" id="SMMX01000002">
    <property type="protein sequence ID" value="TDA23174.1"/>
    <property type="molecule type" value="Genomic_DNA"/>
</dbReference>
<feature type="domain" description="Phosphatidic acid phosphatase type 2/haloperoxidase" evidence="2">
    <location>
        <begin position="130"/>
        <end position="208"/>
    </location>
</feature>
<feature type="transmembrane region" description="Helical" evidence="1">
    <location>
        <begin position="6"/>
        <end position="27"/>
    </location>
</feature>
<comment type="caution">
    <text evidence="3">The sequence shown here is derived from an EMBL/GenBank/DDBJ whole genome shotgun (WGS) entry which is preliminary data.</text>
</comment>
<keyword evidence="4" id="KW-1185">Reference proteome</keyword>
<feature type="transmembrane region" description="Helical" evidence="1">
    <location>
        <begin position="96"/>
        <end position="113"/>
    </location>
</feature>
<keyword evidence="1" id="KW-0812">Transmembrane</keyword>
<name>A0A4R4FHG6_9FIRM</name>
<protein>
    <submittedName>
        <fullName evidence="3">Phosphatase PAP2 family protein</fullName>
    </submittedName>
</protein>
<keyword evidence="1" id="KW-1133">Transmembrane helix</keyword>
<evidence type="ECO:0000259" key="2">
    <source>
        <dbReference type="Pfam" id="PF01569"/>
    </source>
</evidence>
<reference evidence="3 4" key="1">
    <citation type="journal article" date="2016" name="Nat. Microbiol.">
        <title>The Mouse Intestinal Bacterial Collection (miBC) provides host-specific insight into cultured diversity and functional potential of the gut microbiota.</title>
        <authorList>
            <person name="Lagkouvardos I."/>
            <person name="Pukall R."/>
            <person name="Abt B."/>
            <person name="Foesel B.U."/>
            <person name="Meier-Kolthoff J.P."/>
            <person name="Kumar N."/>
            <person name="Bresciani A."/>
            <person name="Martinez I."/>
            <person name="Just S."/>
            <person name="Ziegler C."/>
            <person name="Brugiroux S."/>
            <person name="Garzetti D."/>
            <person name="Wenning M."/>
            <person name="Bui T.P."/>
            <person name="Wang J."/>
            <person name="Hugenholtz F."/>
            <person name="Plugge C.M."/>
            <person name="Peterson D.A."/>
            <person name="Hornef M.W."/>
            <person name="Baines J.F."/>
            <person name="Smidt H."/>
            <person name="Walter J."/>
            <person name="Kristiansen K."/>
            <person name="Nielsen H.B."/>
            <person name="Haller D."/>
            <person name="Overmann J."/>
            <person name="Stecher B."/>
            <person name="Clavel T."/>
        </authorList>
    </citation>
    <scope>NUCLEOTIDE SEQUENCE [LARGE SCALE GENOMIC DNA]</scope>
    <source>
        <strain evidence="3 4">DSM 28560</strain>
    </source>
</reference>
<organism evidence="3 4">
    <name type="scientific">Extibacter muris</name>
    <dbReference type="NCBI Taxonomy" id="1796622"/>
    <lineage>
        <taxon>Bacteria</taxon>
        <taxon>Bacillati</taxon>
        <taxon>Bacillota</taxon>
        <taxon>Clostridia</taxon>
        <taxon>Lachnospirales</taxon>
        <taxon>Lachnospiraceae</taxon>
        <taxon>Extibacter</taxon>
    </lineage>
</organism>
<sequence length="218" mass="24272">MTVLLFFFFTSKVFLLFAIFTVLVKVVDVRPVGPEHTRVGFATVNQYVSELTGVNMLWYDITDWLGVAVVAAALGFAFLGAYQLVRRSIKKVDPGLLLLGVFYIAVIAFYIFFELVAVNYRPVILSQDPERSYPSSHTMAAVCVMATAMVQYRHLFRGKRRLLILLDIWSVLIIVVTVIGRLLSGVHWLTDIAGGLLLSSALVMLYISVLESVSSDGE</sequence>
<feature type="transmembrane region" description="Helical" evidence="1">
    <location>
        <begin position="64"/>
        <end position="84"/>
    </location>
</feature>
<gene>
    <name evidence="3" type="ORF">E1963_03050</name>
</gene>